<keyword evidence="5" id="KW-1185">Reference proteome</keyword>
<feature type="transmembrane region" description="Helical" evidence="2">
    <location>
        <begin position="27"/>
        <end position="47"/>
    </location>
</feature>
<evidence type="ECO:0000313" key="4">
    <source>
        <dbReference type="EMBL" id="AEG45121.1"/>
    </source>
</evidence>
<feature type="transmembrane region" description="Helical" evidence="2">
    <location>
        <begin position="450"/>
        <end position="471"/>
    </location>
</feature>
<evidence type="ECO:0000259" key="3">
    <source>
        <dbReference type="Pfam" id="PF13231"/>
    </source>
</evidence>
<feature type="compositionally biased region" description="Basic and acidic residues" evidence="1">
    <location>
        <begin position="502"/>
        <end position="511"/>
    </location>
</feature>
<dbReference type="InterPro" id="IPR038731">
    <property type="entry name" value="RgtA/B/C-like"/>
</dbReference>
<feature type="transmembrane region" description="Helical" evidence="2">
    <location>
        <begin position="424"/>
        <end position="443"/>
    </location>
</feature>
<accession>F6FS24</accession>
<keyword evidence="2" id="KW-0472">Membrane</keyword>
<feature type="transmembrane region" description="Helical" evidence="2">
    <location>
        <begin position="115"/>
        <end position="135"/>
    </location>
</feature>
<evidence type="ECO:0000313" key="5">
    <source>
        <dbReference type="Proteomes" id="UP000009236"/>
    </source>
</evidence>
<dbReference type="EMBL" id="CP002810">
    <property type="protein sequence ID" value="AEG45121.1"/>
    <property type="molecule type" value="Genomic_DNA"/>
</dbReference>
<feature type="transmembrane region" description="Helical" evidence="2">
    <location>
        <begin position="387"/>
        <end position="404"/>
    </location>
</feature>
<proteinExistence type="predicted"/>
<protein>
    <recommendedName>
        <fullName evidence="3">Glycosyltransferase RgtA/B/C/D-like domain-containing protein</fullName>
    </recommendedName>
</protein>
<dbReference type="Pfam" id="PF13231">
    <property type="entry name" value="PMT_2"/>
    <property type="match status" value="1"/>
</dbReference>
<dbReference type="HOGENOM" id="CLU_520517_0_0_11"/>
<feature type="region of interest" description="Disordered" evidence="1">
    <location>
        <begin position="502"/>
        <end position="523"/>
    </location>
</feature>
<dbReference type="Proteomes" id="UP000009236">
    <property type="component" value="Chromosome"/>
</dbReference>
<feature type="transmembrane region" description="Helical" evidence="2">
    <location>
        <begin position="194"/>
        <end position="227"/>
    </location>
</feature>
<dbReference type="STRING" id="743718.Isova_2408"/>
<dbReference type="RefSeq" id="WP_013839512.1">
    <property type="nucleotide sequence ID" value="NC_015588.1"/>
</dbReference>
<name>F6FS24_ISOV2</name>
<feature type="domain" description="Glycosyltransferase RgtA/B/C/D-like" evidence="3">
    <location>
        <begin position="95"/>
        <end position="231"/>
    </location>
</feature>
<organism evidence="5">
    <name type="scientific">Isoptericola variabilis (strain 225)</name>
    <dbReference type="NCBI Taxonomy" id="743718"/>
    <lineage>
        <taxon>Bacteria</taxon>
        <taxon>Bacillati</taxon>
        <taxon>Actinomycetota</taxon>
        <taxon>Actinomycetes</taxon>
        <taxon>Micrococcales</taxon>
        <taxon>Promicromonosporaceae</taxon>
        <taxon>Isoptericola</taxon>
    </lineage>
</organism>
<gene>
    <name evidence="4" type="ordered locus">Isova_2408</name>
</gene>
<sequence length="523" mass="54731">MRHAPGAPHGTAPGRAGGLGRLVGGRAFLSLVIAAFVVQGAWIALLARPSIYDEAYHIAAVRAFARAWTPFVDQAALGYPRGVGDVERYGSYLMHWLLSYPYRVTGGWDEGDRVVMLRLLCVAAVAGGLLVWRAVFRRLGAGPAGANVAVLVVSLAPLLVFQSANVNYDNLLFLLTAVFCLAALRLHAAQHLDLAAWASVLLAGGLLAVTKYSALPFIAFVGVVLLVRQVRSALQGGTAGAATRWLDGARRDRVARTATAGGAVLAVLLVVERYGMNVVRYGTPVPDCGDVHPADTCATWEPWGRNQTADASFADLPLTPNLVESFLTGIWVPRVLWTWNAIGVKTAAGPSADTNGPTIAGFVVLGGAIALLAVLLLTLVGRHWEGGAMMLLGGTAAFGLALFLNNLDDYRTMGQPIGVHGRYLVTFVPVLVGIAVVGAARMTGGGGSRAAAAAVLTLVVATQGGGAAPFLTQSTAEWWQDKPVLVAVQERLASVARGLVPHDDAVRDPRPDPGAWSSPALSG</sequence>
<keyword evidence="2" id="KW-0812">Transmembrane</keyword>
<feature type="transmembrane region" description="Helical" evidence="2">
    <location>
        <begin position="359"/>
        <end position="380"/>
    </location>
</feature>
<feature type="transmembrane region" description="Helical" evidence="2">
    <location>
        <begin position="168"/>
        <end position="188"/>
    </location>
</feature>
<reference evidence="4 5" key="1">
    <citation type="submission" date="2011-05" db="EMBL/GenBank/DDBJ databases">
        <title>Complete sequence of Isoptericola variabilis 225.</title>
        <authorList>
            <consortium name="US DOE Joint Genome Institute"/>
            <person name="Lucas S."/>
            <person name="Han J."/>
            <person name="Lapidus A."/>
            <person name="Cheng J.-F."/>
            <person name="Goodwin L."/>
            <person name="Pitluck S."/>
            <person name="Peters L."/>
            <person name="Mikhailova N."/>
            <person name="Zeytun A."/>
            <person name="Han C."/>
            <person name="Tapia R."/>
            <person name="Land M."/>
            <person name="Hauser L."/>
            <person name="Kyrpides N."/>
            <person name="Ivanova N."/>
            <person name="Pagani I."/>
            <person name="Siebers A."/>
            <person name="Allgaier M."/>
            <person name="Thelen M."/>
            <person name="Hugenholtz P."/>
            <person name="Gladden J."/>
            <person name="Woyke T."/>
        </authorList>
    </citation>
    <scope>NUCLEOTIDE SEQUENCE [LARGE SCALE GENOMIC DNA]</scope>
    <source>
        <strain evidence="5">225</strain>
    </source>
</reference>
<dbReference type="AlphaFoldDB" id="F6FS24"/>
<keyword evidence="2" id="KW-1133">Transmembrane helix</keyword>
<feature type="transmembrane region" description="Helical" evidence="2">
    <location>
        <begin position="141"/>
        <end position="161"/>
    </location>
</feature>
<dbReference type="KEGG" id="iva:Isova_2408"/>
<evidence type="ECO:0000256" key="1">
    <source>
        <dbReference type="SAM" id="MobiDB-lite"/>
    </source>
</evidence>
<evidence type="ECO:0000256" key="2">
    <source>
        <dbReference type="SAM" id="Phobius"/>
    </source>
</evidence>
<dbReference type="eggNOG" id="COG1807">
    <property type="taxonomic scope" value="Bacteria"/>
</dbReference>